<evidence type="ECO:0000256" key="7">
    <source>
        <dbReference type="ARBA" id="ARBA00023237"/>
    </source>
</evidence>
<dbReference type="Gene3D" id="2.60.40.1120">
    <property type="entry name" value="Carboxypeptidase-like, regulatory domain"/>
    <property type="match status" value="1"/>
</dbReference>
<feature type="signal peptide" evidence="10">
    <location>
        <begin position="1"/>
        <end position="20"/>
    </location>
</feature>
<evidence type="ECO:0000313" key="14">
    <source>
        <dbReference type="Proteomes" id="UP000265926"/>
    </source>
</evidence>
<dbReference type="Pfam" id="PF13715">
    <property type="entry name" value="CarbopepD_reg_2"/>
    <property type="match status" value="1"/>
</dbReference>
<evidence type="ECO:0000256" key="5">
    <source>
        <dbReference type="ARBA" id="ARBA00023077"/>
    </source>
</evidence>
<dbReference type="InterPro" id="IPR036942">
    <property type="entry name" value="Beta-barrel_TonB_sf"/>
</dbReference>
<dbReference type="RefSeq" id="WP_119439630.1">
    <property type="nucleotide sequence ID" value="NZ_QWGR01000015.1"/>
</dbReference>
<organism evidence="13 14">
    <name type="scientific">Maribellus luteus</name>
    <dbReference type="NCBI Taxonomy" id="2305463"/>
    <lineage>
        <taxon>Bacteria</taxon>
        <taxon>Pseudomonadati</taxon>
        <taxon>Bacteroidota</taxon>
        <taxon>Bacteroidia</taxon>
        <taxon>Marinilabiliales</taxon>
        <taxon>Prolixibacteraceae</taxon>
        <taxon>Maribellus</taxon>
    </lineage>
</organism>
<feature type="domain" description="TonB-dependent receptor plug" evidence="12">
    <location>
        <begin position="116"/>
        <end position="244"/>
    </location>
</feature>
<dbReference type="SUPFAM" id="SSF56935">
    <property type="entry name" value="Porins"/>
    <property type="match status" value="1"/>
</dbReference>
<evidence type="ECO:0000256" key="8">
    <source>
        <dbReference type="PROSITE-ProRule" id="PRU01360"/>
    </source>
</evidence>
<dbReference type="Gene3D" id="2.40.170.20">
    <property type="entry name" value="TonB-dependent receptor, beta-barrel domain"/>
    <property type="match status" value="1"/>
</dbReference>
<reference evidence="13 14" key="1">
    <citation type="submission" date="2018-08" db="EMBL/GenBank/DDBJ databases">
        <title>Pallidiluteibacterium maritimus gen. nov., sp. nov., isolated from coastal sediment.</title>
        <authorList>
            <person name="Zhou L.Y."/>
        </authorList>
    </citation>
    <scope>NUCLEOTIDE SEQUENCE [LARGE SCALE GENOMIC DNA]</scope>
    <source>
        <strain evidence="13 14">XSD2</strain>
    </source>
</reference>
<dbReference type="NCBIfam" id="TIGR04056">
    <property type="entry name" value="OMP_RagA_SusC"/>
    <property type="match status" value="1"/>
</dbReference>
<dbReference type="InterPro" id="IPR012910">
    <property type="entry name" value="Plug_dom"/>
</dbReference>
<dbReference type="InterPro" id="IPR023997">
    <property type="entry name" value="TonB-dep_OMP_SusC/RagA_CS"/>
</dbReference>
<proteinExistence type="inferred from homology"/>
<evidence type="ECO:0000256" key="4">
    <source>
        <dbReference type="ARBA" id="ARBA00022692"/>
    </source>
</evidence>
<dbReference type="Gene3D" id="2.170.130.10">
    <property type="entry name" value="TonB-dependent receptor, plug domain"/>
    <property type="match status" value="1"/>
</dbReference>
<dbReference type="InterPro" id="IPR039426">
    <property type="entry name" value="TonB-dep_rcpt-like"/>
</dbReference>
<comment type="caution">
    <text evidence="13">The sequence shown here is derived from an EMBL/GenBank/DDBJ whole genome shotgun (WGS) entry which is preliminary data.</text>
</comment>
<keyword evidence="4 8" id="KW-0812">Transmembrane</keyword>
<dbReference type="InterPro" id="IPR008969">
    <property type="entry name" value="CarboxyPept-like_regulatory"/>
</dbReference>
<keyword evidence="14" id="KW-1185">Reference proteome</keyword>
<keyword evidence="5 9" id="KW-0798">TonB box</keyword>
<keyword evidence="2 8" id="KW-0813">Transport</keyword>
<sequence length="1049" mass="115643">MRKSVLFIFILCLLSSLAMAQKKTVSGIVSEKSSGTPLPGVSVYEKGTTNGTITDVNGSFQLTVEEKSILVFSFIGMKTQEFTVGAKNDFTVSMEADSEEMDEVVVTAMGIRKEKKALGYAVQEISSDEILKNKSPNLINSMSGKIAGVNVTQSSGSAGAGAQIIVRGGTSLERDNQPLFVVDGVIYDNSTPIGGNTGFDGMGKLATSSSNRIMDINPEDIESMSILKGPAATALYGSRAAAGVILITTKTGGKGAVQVNMSSKLSVNWVNRYPEQQNMYKRGYYNEAGVFSDYTTQSWGDPFSSGDQIYNNIENFFQNGSVWDNSVSISGGNDKGSFFFSASRYDQQGIVPETGYDKSTFRFNGDQKYGKLTVGANVAFSNANTDKTLTTSGLWSAGGNGAMTAIYSWAPSDDMTRYLNEDGSKYRMFEGLQDLSDDVENPYWIINKNSLSDETDRFTGTVYTVLDATDWFNINYRLGYDTYTKNDHTFIAPGGAIKETYQNGFMSESDVVYKYLSSNLMLNFNKKVDDFDFNLMLGQSTEETKVTTQRRRGYDFVSDGVYSFENINEGNKSFQSGHSTKRLIGAYGELRTSYKSIAYLTFTGRNDWTSTLPEENNSYFYSSVSGSFVFTELLPENDLLSFGKVRASWAKVGKDTDPYATSTSLWAPREFLAGVGVANSWTRGNPYLKPERTTSTEVGLELHFFKGRLTADYSYYTNDSYDQIVTPRLSQTTGYILLSTNVGNVLNKGMELSITGTPVQKKDLRWDVSLNLAGNRGSVENLLTGQDVLYVTDVQVGNAKAASFNGGKFMGISGSEWSRDENGNIILDWDTGMPLSDNSTTHYVGNREPKFTGGINNNINWKNWNFSFLFDLRVGGDIFNGTDYYMTNAGMSQRSLDRETLTLSGVAKNPETKEYEAKEFTYNANQMYTITTSSGATQNSYGADIIRKYWQNYYPLETSNYLTKTNWLRLRTVTLSYNVPDSFLNKQQLIKRMSFTLTGTNLLLFTNYKGMDPETSVAGSGVVGSSSVGFDYCGVPSTAGFSFGVNITL</sequence>
<evidence type="ECO:0000256" key="2">
    <source>
        <dbReference type="ARBA" id="ARBA00022448"/>
    </source>
</evidence>
<name>A0A399SQN0_9BACT</name>
<evidence type="ECO:0000256" key="1">
    <source>
        <dbReference type="ARBA" id="ARBA00004571"/>
    </source>
</evidence>
<comment type="subcellular location">
    <subcellularLocation>
        <location evidence="1 8">Cell outer membrane</location>
        <topology evidence="1 8">Multi-pass membrane protein</topology>
    </subcellularLocation>
</comment>
<dbReference type="InterPro" id="IPR037066">
    <property type="entry name" value="Plug_dom_sf"/>
</dbReference>
<dbReference type="NCBIfam" id="TIGR04057">
    <property type="entry name" value="SusC_RagA_signa"/>
    <property type="match status" value="1"/>
</dbReference>
<dbReference type="SUPFAM" id="SSF49464">
    <property type="entry name" value="Carboxypeptidase regulatory domain-like"/>
    <property type="match status" value="1"/>
</dbReference>
<dbReference type="EMBL" id="QWGR01000015">
    <property type="protein sequence ID" value="RIJ46356.1"/>
    <property type="molecule type" value="Genomic_DNA"/>
</dbReference>
<evidence type="ECO:0000256" key="6">
    <source>
        <dbReference type="ARBA" id="ARBA00023136"/>
    </source>
</evidence>
<protein>
    <submittedName>
        <fullName evidence="13">SusC/RagA family TonB-linked outer membrane protein</fullName>
    </submittedName>
</protein>
<feature type="chain" id="PRO_5017204401" evidence="10">
    <location>
        <begin position="21"/>
        <end position="1049"/>
    </location>
</feature>
<keyword evidence="10" id="KW-0732">Signal</keyword>
<dbReference type="AlphaFoldDB" id="A0A399SQN0"/>
<evidence type="ECO:0000259" key="12">
    <source>
        <dbReference type="Pfam" id="PF07715"/>
    </source>
</evidence>
<dbReference type="GO" id="GO:0009279">
    <property type="term" value="C:cell outer membrane"/>
    <property type="evidence" value="ECO:0007669"/>
    <property type="project" value="UniProtKB-SubCell"/>
</dbReference>
<dbReference type="OrthoDB" id="9768177at2"/>
<keyword evidence="3 8" id="KW-1134">Transmembrane beta strand</keyword>
<dbReference type="Pfam" id="PF07715">
    <property type="entry name" value="Plug"/>
    <property type="match status" value="1"/>
</dbReference>
<evidence type="ECO:0000313" key="13">
    <source>
        <dbReference type="EMBL" id="RIJ46356.1"/>
    </source>
</evidence>
<comment type="similarity">
    <text evidence="8 9">Belongs to the TonB-dependent receptor family.</text>
</comment>
<dbReference type="Pfam" id="PF00593">
    <property type="entry name" value="TonB_dep_Rec_b-barrel"/>
    <property type="match status" value="1"/>
</dbReference>
<feature type="domain" description="TonB-dependent receptor-like beta-barrel" evidence="11">
    <location>
        <begin position="435"/>
        <end position="775"/>
    </location>
</feature>
<evidence type="ECO:0000256" key="3">
    <source>
        <dbReference type="ARBA" id="ARBA00022452"/>
    </source>
</evidence>
<evidence type="ECO:0000256" key="10">
    <source>
        <dbReference type="SAM" id="SignalP"/>
    </source>
</evidence>
<dbReference type="InterPro" id="IPR000531">
    <property type="entry name" value="Beta-barrel_TonB"/>
</dbReference>
<accession>A0A399SQN0</accession>
<evidence type="ECO:0000259" key="11">
    <source>
        <dbReference type="Pfam" id="PF00593"/>
    </source>
</evidence>
<keyword evidence="6 8" id="KW-0472">Membrane</keyword>
<keyword evidence="7 8" id="KW-0998">Cell outer membrane</keyword>
<dbReference type="PROSITE" id="PS52016">
    <property type="entry name" value="TONB_DEPENDENT_REC_3"/>
    <property type="match status" value="1"/>
</dbReference>
<dbReference type="Proteomes" id="UP000265926">
    <property type="component" value="Unassembled WGS sequence"/>
</dbReference>
<evidence type="ECO:0000256" key="9">
    <source>
        <dbReference type="RuleBase" id="RU003357"/>
    </source>
</evidence>
<gene>
    <name evidence="13" type="ORF">D1614_19340</name>
</gene>
<dbReference type="FunFam" id="2.60.40.1120:FF:000003">
    <property type="entry name" value="Outer membrane protein Omp121"/>
    <property type="match status" value="1"/>
</dbReference>
<dbReference type="InterPro" id="IPR023996">
    <property type="entry name" value="TonB-dep_OMP_SusC/RagA"/>
</dbReference>